<dbReference type="AlphaFoldDB" id="A0A194AEP2"/>
<evidence type="ECO:0000256" key="10">
    <source>
        <dbReference type="ARBA" id="ARBA00023136"/>
    </source>
</evidence>
<dbReference type="PANTHER" id="PTHR42837">
    <property type="entry name" value="REGULATOR OF SIGMA-E PROTEASE RSEP"/>
    <property type="match status" value="1"/>
</dbReference>
<sequence length="355" mass="39192">MILSTLAIILVLGALIFFHELGHFLVARSMDIGVKAFSLGFGPKIWKRTWGQTEYRLSAFPLGGYVQLVGENKEDEVPEGFLPEQSFAHRPPWQRMLVVAAGPVFNFILAWLIYWGIFWAQGQTELLPRIGDVQPDSPAQMAGIMAGDVVTAVNDVPTTYWQDLSEAIRTNKDATLRLSILRQGEIITIRVTPHLQERTNIFGETKKVPMVGIIASGDTTTIDLSMLGAAAAGATQTWNLTKLTFQGIIKLVERVVPLDNIGGPIMIAQMVGQQAHEGMVNLLAITALISINLGLLNLLPIPVLDGGHILFCAIEWIRKRPLDEKLQNITTRMGLAFLLALMGLAIFNDLWRSFN</sequence>
<keyword evidence="14" id="KW-1185">Reference proteome</keyword>
<dbReference type="InterPro" id="IPR008915">
    <property type="entry name" value="Peptidase_M50"/>
</dbReference>
<dbReference type="OrthoDB" id="9782003at2"/>
<gene>
    <name evidence="13" type="ORF">DPF_0261</name>
</gene>
<dbReference type="GO" id="GO:0006508">
    <property type="term" value="P:proteolysis"/>
    <property type="evidence" value="ECO:0007669"/>
    <property type="project" value="UniProtKB-KW"/>
</dbReference>
<dbReference type="SMART" id="SM00228">
    <property type="entry name" value="PDZ"/>
    <property type="match status" value="1"/>
</dbReference>
<keyword evidence="7 11" id="KW-0862">Zinc</keyword>
<accession>A0A194AEP2</accession>
<evidence type="ECO:0000313" key="14">
    <source>
        <dbReference type="Proteomes" id="UP000095200"/>
    </source>
</evidence>
<dbReference type="Pfam" id="PF02163">
    <property type="entry name" value="Peptidase_M50"/>
    <property type="match status" value="1"/>
</dbReference>
<dbReference type="Proteomes" id="UP000095200">
    <property type="component" value="Unassembled WGS sequence"/>
</dbReference>
<name>A0A194AEP2_9BACT</name>
<keyword evidence="10 11" id="KW-0472">Membrane</keyword>
<keyword evidence="6 11" id="KW-0378">Hydrolase</keyword>
<comment type="cofactor">
    <cofactor evidence="1 11">
        <name>Zn(2+)</name>
        <dbReference type="ChEBI" id="CHEBI:29105"/>
    </cofactor>
</comment>
<comment type="subcellular location">
    <subcellularLocation>
        <location evidence="2">Membrane</location>
        <topology evidence="2">Multi-pass membrane protein</topology>
    </subcellularLocation>
</comment>
<keyword evidence="11" id="KW-0479">Metal-binding</keyword>
<keyword evidence="4 13" id="KW-0645">Protease</keyword>
<feature type="transmembrane region" description="Helical" evidence="11">
    <location>
        <begin position="329"/>
        <end position="347"/>
    </location>
</feature>
<dbReference type="InterPro" id="IPR041489">
    <property type="entry name" value="PDZ_6"/>
</dbReference>
<dbReference type="NCBIfam" id="TIGR00054">
    <property type="entry name" value="RIP metalloprotease RseP"/>
    <property type="match status" value="1"/>
</dbReference>
<keyword evidence="8 11" id="KW-1133">Transmembrane helix</keyword>
<evidence type="ECO:0000256" key="9">
    <source>
        <dbReference type="ARBA" id="ARBA00023049"/>
    </source>
</evidence>
<protein>
    <recommendedName>
        <fullName evidence="11">Zinc metalloprotease</fullName>
        <ecNumber evidence="11">3.4.24.-</ecNumber>
    </recommendedName>
</protein>
<proteinExistence type="inferred from homology"/>
<feature type="transmembrane region" description="Helical" evidence="11">
    <location>
        <begin position="96"/>
        <end position="120"/>
    </location>
</feature>
<feature type="transmembrane region" description="Helical" evidence="11">
    <location>
        <begin position="278"/>
        <end position="295"/>
    </location>
</feature>
<evidence type="ECO:0000313" key="13">
    <source>
        <dbReference type="EMBL" id="GAU07571.1"/>
    </source>
</evidence>
<dbReference type="InterPro" id="IPR001478">
    <property type="entry name" value="PDZ"/>
</dbReference>
<dbReference type="InterPro" id="IPR004387">
    <property type="entry name" value="Pept_M50_Zn"/>
</dbReference>
<dbReference type="RefSeq" id="WP_069857065.1">
    <property type="nucleotide sequence ID" value="NZ_BDFE01000004.1"/>
</dbReference>
<evidence type="ECO:0000256" key="6">
    <source>
        <dbReference type="ARBA" id="ARBA00022801"/>
    </source>
</evidence>
<dbReference type="EMBL" id="BDFE01000004">
    <property type="protein sequence ID" value="GAU07571.1"/>
    <property type="molecule type" value="Genomic_DNA"/>
</dbReference>
<dbReference type="InterPro" id="IPR036034">
    <property type="entry name" value="PDZ_sf"/>
</dbReference>
<evidence type="ECO:0000256" key="7">
    <source>
        <dbReference type="ARBA" id="ARBA00022833"/>
    </source>
</evidence>
<dbReference type="EC" id="3.4.24.-" evidence="11"/>
<dbReference type="Gene3D" id="2.30.42.10">
    <property type="match status" value="1"/>
</dbReference>
<dbReference type="SUPFAM" id="SSF50156">
    <property type="entry name" value="PDZ domain-like"/>
    <property type="match status" value="1"/>
</dbReference>
<evidence type="ECO:0000256" key="8">
    <source>
        <dbReference type="ARBA" id="ARBA00022989"/>
    </source>
</evidence>
<evidence type="ECO:0000259" key="12">
    <source>
        <dbReference type="SMART" id="SM00228"/>
    </source>
</evidence>
<reference evidence="14" key="1">
    <citation type="submission" date="2016-06" db="EMBL/GenBank/DDBJ databases">
        <title>Draft genome sequence of Desulfoplanes formicivorans strain Pf12B.</title>
        <authorList>
            <person name="Watanabe M."/>
            <person name="Kojima H."/>
            <person name="Fukui M."/>
        </authorList>
    </citation>
    <scope>NUCLEOTIDE SEQUENCE [LARGE SCALE GENOMIC DNA]</scope>
    <source>
        <strain evidence="14">Pf12B</strain>
    </source>
</reference>
<dbReference type="PANTHER" id="PTHR42837:SF2">
    <property type="entry name" value="MEMBRANE METALLOPROTEASE ARASP2, CHLOROPLASTIC-RELATED"/>
    <property type="match status" value="1"/>
</dbReference>
<keyword evidence="5 11" id="KW-0812">Transmembrane</keyword>
<organism evidence="13 14">
    <name type="scientific">Desulfoplanes formicivorans</name>
    <dbReference type="NCBI Taxonomy" id="1592317"/>
    <lineage>
        <taxon>Bacteria</taxon>
        <taxon>Pseudomonadati</taxon>
        <taxon>Thermodesulfobacteriota</taxon>
        <taxon>Desulfovibrionia</taxon>
        <taxon>Desulfovibrionales</taxon>
        <taxon>Desulfoplanaceae</taxon>
        <taxon>Desulfoplanes</taxon>
    </lineage>
</organism>
<keyword evidence="9 11" id="KW-0482">Metalloprotease</keyword>
<evidence type="ECO:0000256" key="4">
    <source>
        <dbReference type="ARBA" id="ARBA00022670"/>
    </source>
</evidence>
<dbReference type="STRING" id="1592317.DPF_0261"/>
<dbReference type="GO" id="GO:0046872">
    <property type="term" value="F:metal ion binding"/>
    <property type="evidence" value="ECO:0007669"/>
    <property type="project" value="UniProtKB-KW"/>
</dbReference>
<comment type="caution">
    <text evidence="13">The sequence shown here is derived from an EMBL/GenBank/DDBJ whole genome shotgun (WGS) entry which is preliminary data.</text>
</comment>
<evidence type="ECO:0000256" key="11">
    <source>
        <dbReference type="RuleBase" id="RU362031"/>
    </source>
</evidence>
<evidence type="ECO:0000256" key="1">
    <source>
        <dbReference type="ARBA" id="ARBA00001947"/>
    </source>
</evidence>
<dbReference type="GO" id="GO:0004222">
    <property type="term" value="F:metalloendopeptidase activity"/>
    <property type="evidence" value="ECO:0007669"/>
    <property type="project" value="InterPro"/>
</dbReference>
<evidence type="ECO:0000256" key="5">
    <source>
        <dbReference type="ARBA" id="ARBA00022692"/>
    </source>
</evidence>
<dbReference type="CDD" id="cd23081">
    <property type="entry name" value="cpPDZ_EcRseP-like"/>
    <property type="match status" value="1"/>
</dbReference>
<comment type="similarity">
    <text evidence="3 11">Belongs to the peptidase M50B family.</text>
</comment>
<evidence type="ECO:0000256" key="3">
    <source>
        <dbReference type="ARBA" id="ARBA00007931"/>
    </source>
</evidence>
<dbReference type="CDD" id="cd06163">
    <property type="entry name" value="S2P-M50_PDZ_RseP-like"/>
    <property type="match status" value="1"/>
</dbReference>
<dbReference type="Pfam" id="PF17820">
    <property type="entry name" value="PDZ_6"/>
    <property type="match status" value="1"/>
</dbReference>
<feature type="domain" description="PDZ" evidence="12">
    <location>
        <begin position="116"/>
        <end position="184"/>
    </location>
</feature>
<dbReference type="GO" id="GO:0016020">
    <property type="term" value="C:membrane"/>
    <property type="evidence" value="ECO:0007669"/>
    <property type="project" value="UniProtKB-SubCell"/>
</dbReference>
<evidence type="ECO:0000256" key="2">
    <source>
        <dbReference type="ARBA" id="ARBA00004141"/>
    </source>
</evidence>